<evidence type="ECO:0000313" key="2">
    <source>
        <dbReference type="Proteomes" id="UP000214747"/>
    </source>
</evidence>
<proteinExistence type="predicted"/>
<dbReference type="AlphaFoldDB" id="A0A225SQ40"/>
<comment type="caution">
    <text evidence="1">The sequence shown here is derived from an EMBL/GenBank/DDBJ whole genome shotgun (WGS) entry which is preliminary data.</text>
</comment>
<reference evidence="1 2" key="1">
    <citation type="journal article" date="2010" name="Int. J. Syst. Evol. Microbiol.">
        <title>Reclassification of Herbaspirillum putei as a later heterotypic synonym of Herbaspirillum huttiense, with the description of H. huttiense subsp. huttiense subsp. nov. and H. huttiense subsp. putei subsp. nov., comb. nov., and description of Herbaspirillum aquaticum sp. nov.</title>
        <authorList>
            <person name="Dobritsa A.P."/>
            <person name="Reddy M.C."/>
            <person name="Samadpour M."/>
        </authorList>
    </citation>
    <scope>NUCLEOTIDE SEQUENCE [LARGE SCALE GENOMIC DNA]</scope>
    <source>
        <strain evidence="1 2">IEH 4430</strain>
    </source>
</reference>
<gene>
    <name evidence="1" type="ORF">CEJ45_17495</name>
</gene>
<dbReference type="RefSeq" id="WP_088756317.1">
    <property type="nucleotide sequence ID" value="NZ_JARJFG010000006.1"/>
</dbReference>
<name>A0A225SQ40_9BURK</name>
<keyword evidence="2" id="KW-1185">Reference proteome</keyword>
<evidence type="ECO:0000313" key="1">
    <source>
        <dbReference type="EMBL" id="OWY33246.1"/>
    </source>
</evidence>
<dbReference type="EMBL" id="NJGV01000019">
    <property type="protein sequence ID" value="OWY33246.1"/>
    <property type="molecule type" value="Genomic_DNA"/>
</dbReference>
<dbReference type="Proteomes" id="UP000214747">
    <property type="component" value="Unassembled WGS sequence"/>
</dbReference>
<sequence length="95" mass="10496">MPHPAANQLPAMRTALEALRSGQGDIASLCRTWRAREDVFTALPPRYRQVAEDLLGRLEAGSLFTEESCSFSQKDLTDSLSTWLDKAQQTLESAA</sequence>
<accession>A0A225SQ40</accession>
<organism evidence="1 2">
    <name type="scientific">Herbaspirillum aquaticum</name>
    <dbReference type="NCBI Taxonomy" id="568783"/>
    <lineage>
        <taxon>Bacteria</taxon>
        <taxon>Pseudomonadati</taxon>
        <taxon>Pseudomonadota</taxon>
        <taxon>Betaproteobacteria</taxon>
        <taxon>Burkholderiales</taxon>
        <taxon>Oxalobacteraceae</taxon>
        <taxon>Herbaspirillum</taxon>
    </lineage>
</organism>
<protein>
    <submittedName>
        <fullName evidence="1">Uncharacterized protein</fullName>
    </submittedName>
</protein>